<evidence type="ECO:0000256" key="3">
    <source>
        <dbReference type="ARBA" id="ARBA00022801"/>
    </source>
</evidence>
<accession>A0AB32ZZK1</accession>
<dbReference type="EMBL" id="CP003844">
    <property type="protein sequence ID" value="AFT74955.1"/>
    <property type="molecule type" value="Genomic_DNA"/>
</dbReference>
<organism evidence="8 9">
    <name type="scientific">Alteromonas macleodii (strain English Channel 673)</name>
    <dbReference type="NCBI Taxonomy" id="1004788"/>
    <lineage>
        <taxon>Bacteria</taxon>
        <taxon>Pseudomonadati</taxon>
        <taxon>Pseudomonadota</taxon>
        <taxon>Gammaproteobacteria</taxon>
        <taxon>Alteromonadales</taxon>
        <taxon>Alteromonadaceae</taxon>
        <taxon>Alteromonas/Salinimonas group</taxon>
        <taxon>Alteromonas</taxon>
    </lineage>
</organism>
<dbReference type="Proteomes" id="UP000006296">
    <property type="component" value="Chromosome"/>
</dbReference>
<name>A0AB32ZZK1_ALTME</name>
<dbReference type="Gene3D" id="3.40.50.10710">
    <property type="entry name" value="Metallo-hydrolase/oxidoreductase"/>
    <property type="match status" value="1"/>
</dbReference>
<keyword evidence="4" id="KW-0862">Zinc</keyword>
<proteinExistence type="predicted"/>
<dbReference type="Pfam" id="PF07521">
    <property type="entry name" value="RMMBL"/>
    <property type="match status" value="1"/>
</dbReference>
<dbReference type="InterPro" id="IPR055132">
    <property type="entry name" value="RNase_J_b_CASP"/>
</dbReference>
<dbReference type="PANTHER" id="PTHR43694">
    <property type="entry name" value="RIBONUCLEASE J"/>
    <property type="match status" value="1"/>
</dbReference>
<dbReference type="GO" id="GO:0046872">
    <property type="term" value="F:metal ion binding"/>
    <property type="evidence" value="ECO:0007669"/>
    <property type="project" value="UniProtKB-KW"/>
</dbReference>
<sequence>MLHPSADDLWFLPLGGTGEIGMNLNLYGHDGQWLMVDCGVSFDEPLVPAYKGVSQASNQNTFKATTHRVVAPDPSFIAKQKEALAGIVITHAHEDHVGAIPYLWERFQKPIYTTSFTAEVLRRKLARSKLANRIAIIEVDAGDTKQIGPFSVNWLAITHSLPEPFALKINTPVGTVLHTADWKIDANPITGLPFDVSLYKRLGSENILAMVGDSTNATKPGFSISERNCYDGLLSTIAPLKGRAVVGCFGSNIARLISLAKVAKKTKRYMALYGRSLMNMYGIAKQQGIWPDDLPVTDPQHLGYLPPHEVLAVATGSQGEKNTALARFAKDTHPHLSLDKGDTVLFSSIVIPGNEESVGRLSKALQAKGVTVIHSEDSTLPIHASGHPCEEELKLMYHWVKPTIAIPVHGEHQHLQAHANIAKACGIKKTYVGQNGDLYRLAPQPSIRRQVVPVGRIPVQQE</sequence>
<dbReference type="PANTHER" id="PTHR43694:SF1">
    <property type="entry name" value="RIBONUCLEASE J"/>
    <property type="match status" value="1"/>
</dbReference>
<dbReference type="AlphaFoldDB" id="A0AB32ZZK1"/>
<dbReference type="KEGG" id="amg:AMEC673_11325"/>
<evidence type="ECO:0000256" key="1">
    <source>
        <dbReference type="ARBA" id="ARBA00022722"/>
    </source>
</evidence>
<keyword evidence="3" id="KW-0378">Hydrolase</keyword>
<evidence type="ECO:0000256" key="2">
    <source>
        <dbReference type="ARBA" id="ARBA00022723"/>
    </source>
</evidence>
<dbReference type="GO" id="GO:0004527">
    <property type="term" value="F:exonuclease activity"/>
    <property type="evidence" value="ECO:0007669"/>
    <property type="project" value="UniProtKB-KW"/>
</dbReference>
<dbReference type="RefSeq" id="WP_014976799.1">
    <property type="nucleotide sequence ID" value="NC_018678.1"/>
</dbReference>
<dbReference type="InterPro" id="IPR001279">
    <property type="entry name" value="Metallo-B-lactamas"/>
</dbReference>
<dbReference type="InterPro" id="IPR036866">
    <property type="entry name" value="RibonucZ/Hydroxyglut_hydro"/>
</dbReference>
<dbReference type="CDD" id="cd07714">
    <property type="entry name" value="RNaseJ_MBL-fold"/>
    <property type="match status" value="1"/>
</dbReference>
<reference evidence="9" key="1">
    <citation type="journal article" date="2012" name="Sci. Rep.">
        <title>Genomes of surface isolates of Alteromonas macleodii: the life of a widespread marine opportunistic copiotroph.</title>
        <authorList>
            <person name="Lopez-Perez M."/>
            <person name="Gonzaga A."/>
            <person name="Martin-Cuadrado A.B."/>
            <person name="Onyshchenko O."/>
            <person name="Ghavidel A."/>
            <person name="Ghai R."/>
            <person name="Rodriguez-Valera F."/>
        </authorList>
    </citation>
    <scope>NUCLEOTIDE SEQUENCE [LARGE SCALE GENOMIC DNA]</scope>
    <source>
        <strain evidence="9">English Channel 673</strain>
    </source>
</reference>
<evidence type="ECO:0000259" key="7">
    <source>
        <dbReference type="SMART" id="SM00849"/>
    </source>
</evidence>
<keyword evidence="6" id="KW-0694">RNA-binding</keyword>
<dbReference type="GO" id="GO:0003723">
    <property type="term" value="F:RNA binding"/>
    <property type="evidence" value="ECO:0007669"/>
    <property type="project" value="UniProtKB-KW"/>
</dbReference>
<evidence type="ECO:0000256" key="5">
    <source>
        <dbReference type="ARBA" id="ARBA00022839"/>
    </source>
</evidence>
<evidence type="ECO:0000313" key="9">
    <source>
        <dbReference type="Proteomes" id="UP000006296"/>
    </source>
</evidence>
<keyword evidence="5" id="KW-0269">Exonuclease</keyword>
<protein>
    <submittedName>
        <fullName evidence="8">Metallo-beta-lactamase family protein</fullName>
    </submittedName>
</protein>
<dbReference type="Pfam" id="PF00753">
    <property type="entry name" value="Lactamase_B"/>
    <property type="match status" value="1"/>
</dbReference>
<evidence type="ECO:0000256" key="6">
    <source>
        <dbReference type="ARBA" id="ARBA00022884"/>
    </source>
</evidence>
<gene>
    <name evidence="8" type="ordered locus">AMEC673_11325</name>
</gene>
<keyword evidence="1" id="KW-0540">Nuclease</keyword>
<dbReference type="Gene3D" id="3.60.15.10">
    <property type="entry name" value="Ribonuclease Z/Hydroxyacylglutathione hydrolase-like"/>
    <property type="match status" value="1"/>
</dbReference>
<keyword evidence="2" id="KW-0479">Metal-binding</keyword>
<dbReference type="SMART" id="SM00849">
    <property type="entry name" value="Lactamase_B"/>
    <property type="match status" value="1"/>
</dbReference>
<dbReference type="Pfam" id="PF22505">
    <property type="entry name" value="RNase_J_b_CASP"/>
    <property type="match status" value="1"/>
</dbReference>
<dbReference type="InterPro" id="IPR011108">
    <property type="entry name" value="RMMBL"/>
</dbReference>
<dbReference type="SUPFAM" id="SSF56281">
    <property type="entry name" value="Metallo-hydrolase/oxidoreductase"/>
    <property type="match status" value="1"/>
</dbReference>
<evidence type="ECO:0000313" key="8">
    <source>
        <dbReference type="EMBL" id="AFT74955.1"/>
    </source>
</evidence>
<evidence type="ECO:0000256" key="4">
    <source>
        <dbReference type="ARBA" id="ARBA00022833"/>
    </source>
</evidence>
<feature type="domain" description="Metallo-beta-lactamase" evidence="7">
    <location>
        <begin position="21"/>
        <end position="222"/>
    </location>
</feature>
<dbReference type="InterPro" id="IPR042173">
    <property type="entry name" value="RNase_J_2"/>
</dbReference>